<sequence>MLDSSQEEQPILSEPEEPSMSLNRLSKIDTTTNQYIPHITSTSLHSQESQESKQPLESQSDSEQRSTYNFEDKDNKEQARLPSESKSTSATASTPARSPLIVRLRIPASHRSQFAEVLKNPPYPRLGSKKKFVHFDTAPTSQKSASPSTKRRVSEEQADEGFSSSTSKQARHSTGMSSEQRTPSPSSAYSSGLSLSRSSSSSSLPPTFDKDPEEKMAELKELKKLKNRQEDLVHVKDQIIQATQLLEDKESVVDEVRGERKALQSELSKYIGMVVQIRKDLDLVLTAEKDLSKERDQLSQHLTRLRELDYNNLKEEVDQLRAKCGLKSLPSLEQEQEEIMSKYLEQRRGQWREDGFLQDAGLGVAPEERINLLREVATVQAATILRIVDMAPTAAVGVGVKVLPHAHLQMLVRSE</sequence>
<dbReference type="PANTHER" id="PTHR31058">
    <property type="entry name" value="ZINC FINGER C4H2 DOMAIN-CONTAINING PROTEIN"/>
    <property type="match status" value="1"/>
</dbReference>
<keyword evidence="1" id="KW-0175">Coiled coil</keyword>
<dbReference type="InterPro" id="IPR018482">
    <property type="entry name" value="Znf-C4H2"/>
</dbReference>
<dbReference type="Pfam" id="PF10146">
    <property type="entry name" value="zf-C4H2"/>
    <property type="match status" value="1"/>
</dbReference>
<feature type="region of interest" description="Disordered" evidence="2">
    <location>
        <begin position="1"/>
        <end position="211"/>
    </location>
</feature>
<name>A0A9P6G2G7_9FUNG</name>
<dbReference type="EMBL" id="JAABOA010000050">
    <property type="protein sequence ID" value="KAF9586282.1"/>
    <property type="molecule type" value="Genomic_DNA"/>
</dbReference>
<comment type="caution">
    <text evidence="3">The sequence shown here is derived from an EMBL/GenBank/DDBJ whole genome shotgun (WGS) entry which is preliminary data.</text>
</comment>
<feature type="compositionally biased region" description="Basic and acidic residues" evidence="2">
    <location>
        <begin position="70"/>
        <end position="79"/>
    </location>
</feature>
<dbReference type="AlphaFoldDB" id="A0A9P6G2G7"/>
<evidence type="ECO:0000256" key="1">
    <source>
        <dbReference type="SAM" id="Coils"/>
    </source>
</evidence>
<dbReference type="GO" id="GO:0005634">
    <property type="term" value="C:nucleus"/>
    <property type="evidence" value="ECO:0007669"/>
    <property type="project" value="TreeGrafter"/>
</dbReference>
<keyword evidence="4" id="KW-1185">Reference proteome</keyword>
<accession>A0A9P6G2G7</accession>
<protein>
    <submittedName>
        <fullName evidence="3">Zinc finger C4H2 domain-containing protein</fullName>
    </submittedName>
</protein>
<gene>
    <name evidence="3" type="primary">ZC4H2</name>
    <name evidence="3" type="ORF">BGW38_007563</name>
</gene>
<feature type="coiled-coil region" evidence="1">
    <location>
        <begin position="246"/>
        <end position="308"/>
    </location>
</feature>
<feature type="compositionally biased region" description="Polar residues" evidence="2">
    <location>
        <begin position="138"/>
        <end position="148"/>
    </location>
</feature>
<proteinExistence type="predicted"/>
<feature type="compositionally biased region" description="Polar residues" evidence="2">
    <location>
        <begin position="162"/>
        <end position="182"/>
    </location>
</feature>
<feature type="compositionally biased region" description="Low complexity" evidence="2">
    <location>
        <begin position="183"/>
        <end position="206"/>
    </location>
</feature>
<dbReference type="OrthoDB" id="20865at2759"/>
<dbReference type="Proteomes" id="UP000780801">
    <property type="component" value="Unassembled WGS sequence"/>
</dbReference>
<feature type="compositionally biased region" description="Low complexity" evidence="2">
    <location>
        <begin position="82"/>
        <end position="99"/>
    </location>
</feature>
<evidence type="ECO:0000313" key="4">
    <source>
        <dbReference type="Proteomes" id="UP000780801"/>
    </source>
</evidence>
<evidence type="ECO:0000256" key="2">
    <source>
        <dbReference type="SAM" id="MobiDB-lite"/>
    </source>
</evidence>
<dbReference type="PANTHER" id="PTHR31058:SF2">
    <property type="entry name" value="ZINC FINGER C4H2 DOMAIN-CONTAINING PROTEIN"/>
    <property type="match status" value="1"/>
</dbReference>
<evidence type="ECO:0000313" key="3">
    <source>
        <dbReference type="EMBL" id="KAF9586282.1"/>
    </source>
</evidence>
<organism evidence="3 4">
    <name type="scientific">Lunasporangiospora selenospora</name>
    <dbReference type="NCBI Taxonomy" id="979761"/>
    <lineage>
        <taxon>Eukaryota</taxon>
        <taxon>Fungi</taxon>
        <taxon>Fungi incertae sedis</taxon>
        <taxon>Mucoromycota</taxon>
        <taxon>Mortierellomycotina</taxon>
        <taxon>Mortierellomycetes</taxon>
        <taxon>Mortierellales</taxon>
        <taxon>Mortierellaceae</taxon>
        <taxon>Lunasporangiospora</taxon>
    </lineage>
</organism>
<feature type="compositionally biased region" description="Polar residues" evidence="2">
    <location>
        <begin position="20"/>
        <end position="69"/>
    </location>
</feature>
<reference evidence="3" key="1">
    <citation type="journal article" date="2020" name="Fungal Divers.">
        <title>Resolving the Mortierellaceae phylogeny through synthesis of multi-gene phylogenetics and phylogenomics.</title>
        <authorList>
            <person name="Vandepol N."/>
            <person name="Liber J."/>
            <person name="Desiro A."/>
            <person name="Na H."/>
            <person name="Kennedy M."/>
            <person name="Barry K."/>
            <person name="Grigoriev I.V."/>
            <person name="Miller A.N."/>
            <person name="O'Donnell K."/>
            <person name="Stajich J.E."/>
            <person name="Bonito G."/>
        </authorList>
    </citation>
    <scope>NUCLEOTIDE SEQUENCE</scope>
    <source>
        <strain evidence="3">KOD1015</strain>
    </source>
</reference>